<gene>
    <name evidence="2" type="ORF">J2Z83_002536</name>
</gene>
<evidence type="ECO:0000313" key="2">
    <source>
        <dbReference type="EMBL" id="MBP1970415.1"/>
    </source>
</evidence>
<accession>A0ABS4IIL3</accession>
<protein>
    <submittedName>
        <fullName evidence="2">Protein involved in sex pheromone biosynthesis</fullName>
    </submittedName>
</protein>
<dbReference type="InterPro" id="IPR011426">
    <property type="entry name" value="CamS"/>
</dbReference>
<proteinExistence type="predicted"/>
<reference evidence="2 3" key="1">
    <citation type="submission" date="2021-03" db="EMBL/GenBank/DDBJ databases">
        <title>Genomic Encyclopedia of Type Strains, Phase IV (KMG-IV): sequencing the most valuable type-strain genomes for metagenomic binning, comparative biology and taxonomic classification.</title>
        <authorList>
            <person name="Goeker M."/>
        </authorList>
    </citation>
    <scope>NUCLEOTIDE SEQUENCE [LARGE SCALE GENOMIC DNA]</scope>
    <source>
        <strain evidence="2 3">DSM 25609</strain>
    </source>
</reference>
<dbReference type="CDD" id="cd13441">
    <property type="entry name" value="CamS_repeat_1"/>
    <property type="match status" value="1"/>
</dbReference>
<organism evidence="2 3">
    <name type="scientific">Virgibacillus natechei</name>
    <dbReference type="NCBI Taxonomy" id="1216297"/>
    <lineage>
        <taxon>Bacteria</taxon>
        <taxon>Bacillati</taxon>
        <taxon>Bacillota</taxon>
        <taxon>Bacilli</taxon>
        <taxon>Bacillales</taxon>
        <taxon>Bacillaceae</taxon>
        <taxon>Virgibacillus</taxon>
    </lineage>
</organism>
<dbReference type="PROSITE" id="PS51257">
    <property type="entry name" value="PROKAR_LIPOPROTEIN"/>
    <property type="match status" value="1"/>
</dbReference>
<dbReference type="Pfam" id="PF07537">
    <property type="entry name" value="CamS"/>
    <property type="match status" value="1"/>
</dbReference>
<dbReference type="EMBL" id="JAGGKX010000013">
    <property type="protein sequence ID" value="MBP1970415.1"/>
    <property type="molecule type" value="Genomic_DNA"/>
</dbReference>
<dbReference type="Gene3D" id="3.10.570.10">
    <property type="entry name" value="sex pheromone staph- cam373 precursor domain"/>
    <property type="match status" value="1"/>
</dbReference>
<dbReference type="Proteomes" id="UP001519345">
    <property type="component" value="Unassembled WGS sequence"/>
</dbReference>
<dbReference type="RefSeq" id="WP_209463548.1">
    <property type="nucleotide sequence ID" value="NZ_CP110224.1"/>
</dbReference>
<keyword evidence="1" id="KW-0732">Signal</keyword>
<feature type="chain" id="PRO_5047368742" evidence="1">
    <location>
        <begin position="20"/>
        <end position="411"/>
    </location>
</feature>
<sequence length="411" mass="47074">MKKASIALMGVVLLLASCAPDMNNEEEIVQDDESEEETAIVPSNQLSEENYRMILPYQPSEARGIIVDQVANRLDIDEMEQGMRRHSMEVYDPSDHYFQEGQYITESMVYDWLGRELTGEQFETELQEEIDRLEAAEMTINDEVIQNIEDDLQKGHNPPIEDDEDQEMHEENPRYLSHILEQNYLTQGEGEDDSVQLAGISIGLALKSVYRFQTEIGGPYYYEDIPENEMMEQGQEIAQSVLEEVRQLEGLENVPVMFSLYREEEQSSPVPGNFVAKTNVSGGETSIDDWESIDEETVLFPSDEGRDKYFEDHEIVSNFGDEIAEFFPNYTGIIGEGFYIDGQLQKLTIEIPLQFFGSAEVTGFTQFAYGLVQEMFADYYDLEINITSSDKVESLIYREAGEDMPNVHIYH</sequence>
<evidence type="ECO:0000313" key="3">
    <source>
        <dbReference type="Proteomes" id="UP001519345"/>
    </source>
</evidence>
<name>A0ABS4IIL3_9BACI</name>
<dbReference type="CDD" id="cd13440">
    <property type="entry name" value="CamS_repeat_2"/>
    <property type="match status" value="1"/>
</dbReference>
<evidence type="ECO:0000256" key="1">
    <source>
        <dbReference type="SAM" id="SignalP"/>
    </source>
</evidence>
<keyword evidence="3" id="KW-1185">Reference proteome</keyword>
<comment type="caution">
    <text evidence="2">The sequence shown here is derived from an EMBL/GenBank/DDBJ whole genome shotgun (WGS) entry which is preliminary data.</text>
</comment>
<dbReference type="PIRSF" id="PIRSF012509">
    <property type="entry name" value="CamS"/>
    <property type="match status" value="1"/>
</dbReference>
<feature type="signal peptide" evidence="1">
    <location>
        <begin position="1"/>
        <end position="19"/>
    </location>
</feature>